<dbReference type="SUPFAM" id="SSF48557">
    <property type="entry name" value="L-aspartase-like"/>
    <property type="match status" value="1"/>
</dbReference>
<dbReference type="PANTHER" id="PTHR43411:SF1">
    <property type="entry name" value="ADENYLOSUCCINATE LYASE"/>
    <property type="match status" value="1"/>
</dbReference>
<dbReference type="PRINTS" id="PR00149">
    <property type="entry name" value="FUMRATELYASE"/>
</dbReference>
<dbReference type="Gene3D" id="1.10.275.10">
    <property type="entry name" value="Fumarase/aspartase (N-terminal domain)"/>
    <property type="match status" value="1"/>
</dbReference>
<dbReference type="InterPro" id="IPR024083">
    <property type="entry name" value="Fumarase/histidase_N"/>
</dbReference>
<proteinExistence type="predicted"/>
<dbReference type="PROSITE" id="PS00163">
    <property type="entry name" value="FUMARATE_LYASES"/>
    <property type="match status" value="1"/>
</dbReference>
<dbReference type="InterPro" id="IPR022761">
    <property type="entry name" value="Fumarate_lyase_N"/>
</dbReference>
<comment type="caution">
    <text evidence="7">The sequence shown here is derived from an EMBL/GenBank/DDBJ whole genome shotgun (WGS) entry which is preliminary data.</text>
</comment>
<dbReference type="InterPro" id="IPR047136">
    <property type="entry name" value="PurB_bact"/>
</dbReference>
<name>A0A1F7YEP6_9BACT</name>
<protein>
    <recommendedName>
        <fullName evidence="9">Adenylosuccinate lyase</fullName>
    </recommendedName>
</protein>
<evidence type="ECO:0000256" key="3">
    <source>
        <dbReference type="ARBA" id="ARBA00022755"/>
    </source>
</evidence>
<dbReference type="GO" id="GO:0004018">
    <property type="term" value="F:N6-(1,2-dicarboxyethyl)AMP AMP-lyase (fumarate-forming) activity"/>
    <property type="evidence" value="ECO:0007669"/>
    <property type="project" value="InterPro"/>
</dbReference>
<comment type="pathway">
    <text evidence="2">Purine metabolism; AMP biosynthesis via de novo pathway; AMP from IMP: step 2/2.</text>
</comment>
<feature type="domain" description="Fumarate lyase N-terminal" evidence="5">
    <location>
        <begin position="69"/>
        <end position="322"/>
    </location>
</feature>
<dbReference type="GO" id="GO:0006188">
    <property type="term" value="P:IMP biosynthetic process"/>
    <property type="evidence" value="ECO:0007669"/>
    <property type="project" value="InterPro"/>
</dbReference>
<dbReference type="Gene3D" id="1.20.200.10">
    <property type="entry name" value="Fumarase/aspartase (Central domain)"/>
    <property type="match status" value="1"/>
</dbReference>
<reference evidence="7 8" key="1">
    <citation type="journal article" date="2016" name="Nat. Commun.">
        <title>Thousands of microbial genomes shed light on interconnected biogeochemical processes in an aquifer system.</title>
        <authorList>
            <person name="Anantharaman K."/>
            <person name="Brown C.T."/>
            <person name="Hug L.A."/>
            <person name="Sharon I."/>
            <person name="Castelle C.J."/>
            <person name="Probst A.J."/>
            <person name="Thomas B.C."/>
            <person name="Singh A."/>
            <person name="Wilkins M.J."/>
            <person name="Karaoz U."/>
            <person name="Brodie E.L."/>
            <person name="Williams K.H."/>
            <person name="Hubbard S.S."/>
            <person name="Banfield J.F."/>
        </authorList>
    </citation>
    <scope>NUCLEOTIDE SEQUENCE [LARGE SCALE GENOMIC DNA]</scope>
</reference>
<evidence type="ECO:0000256" key="1">
    <source>
        <dbReference type="ARBA" id="ARBA00004706"/>
    </source>
</evidence>
<dbReference type="EMBL" id="MGGI01000024">
    <property type="protein sequence ID" value="OGM24995.1"/>
    <property type="molecule type" value="Genomic_DNA"/>
</dbReference>
<evidence type="ECO:0000256" key="4">
    <source>
        <dbReference type="ARBA" id="ARBA00025012"/>
    </source>
</evidence>
<dbReference type="PRINTS" id="PR00145">
    <property type="entry name" value="ARGSUCLYASE"/>
</dbReference>
<dbReference type="AlphaFoldDB" id="A0A1F7YEP6"/>
<dbReference type="PANTHER" id="PTHR43411">
    <property type="entry name" value="ADENYLOSUCCINATE LYASE"/>
    <property type="match status" value="1"/>
</dbReference>
<comment type="function">
    <text evidence="4">Catalyzes two reactions in de novo purine nucleotide biosynthesis. Catalyzes the breakdown of 5-aminoimidazole- (N-succinylocarboxamide) ribotide (SAICAR or 2-[5-amino-1-(5-phospho-beta-D-ribosyl)imidazole-4-carboxamido]succinate) to 5-aminoimidazole-4-carboxamide ribotide (AICAR or 5-amino-1-(5-phospho-beta-D-ribosyl)imidazole-4-carboxamide) and fumarate, and of adenylosuccinate (ADS or N(6)-(1,2-dicarboxyethyl)-AMP) to adenosine monophosphate (AMP) and fumarate.</text>
</comment>
<keyword evidence="3" id="KW-0658">Purine biosynthesis</keyword>
<gene>
    <name evidence="7" type="ORF">A2627_05000</name>
</gene>
<dbReference type="Gene3D" id="1.10.40.30">
    <property type="entry name" value="Fumarase/aspartase (C-terminal domain)"/>
    <property type="match status" value="1"/>
</dbReference>
<dbReference type="InterPro" id="IPR020557">
    <property type="entry name" value="Fumarate_lyase_CS"/>
</dbReference>
<dbReference type="Pfam" id="PF00206">
    <property type="entry name" value="Lyase_1"/>
    <property type="match status" value="1"/>
</dbReference>
<evidence type="ECO:0000259" key="5">
    <source>
        <dbReference type="Pfam" id="PF00206"/>
    </source>
</evidence>
<evidence type="ECO:0000256" key="2">
    <source>
        <dbReference type="ARBA" id="ARBA00004734"/>
    </source>
</evidence>
<comment type="pathway">
    <text evidence="1">Purine metabolism; IMP biosynthesis via de novo pathway; 5-amino-1-(5-phospho-D-ribosyl)imidazole-4-carboxamide from 5-amino-1-(5-phospho-D-ribosyl)imidazole-4-carboxylate: step 2/2.</text>
</comment>
<dbReference type="InterPro" id="IPR000362">
    <property type="entry name" value="Fumarate_lyase_fam"/>
</dbReference>
<evidence type="ECO:0000313" key="7">
    <source>
        <dbReference type="EMBL" id="OGM24995.1"/>
    </source>
</evidence>
<dbReference type="InterPro" id="IPR013539">
    <property type="entry name" value="PurB_C"/>
</dbReference>
<evidence type="ECO:0000313" key="8">
    <source>
        <dbReference type="Proteomes" id="UP000178851"/>
    </source>
</evidence>
<sequence length="482" mass="55084">MLDFSINSSDITLREGTAVSNIDGRLWSEVGIDCARYFSDEAIVRARCAIEARYLITLSEEKVIRKFTSKEIKELLNIHKKITKETYLDLRKIESVYRHDLLAMTEIFKFFLKKSSLKDVVEAGWVHWGLTTEDIDNLSHALLMKSFVETIYLPKAAELLLAISGLAERCKNVVIPGKTHLQSAVPTSLGKEIALFGARLAEVFLEIKDIEHRGKLTGAVGNLSAHRFSLPTTDWRKFSNNFIKSLGLTPNLYTTQTEPRNKRVELFQKLHLVNTVLIDFSQDMRIMTGFDWLVQLSQKTEYGSSAMPQKVNPIDFENSQGNAYFANWILEGLVRQIAISWLQRDLTDKTIHRNYGVLMGHCMITLLSAMKGVSRVNPNLDKIKKDLEEDWSIVSEGIQTYLRFKGKADAYETLKKMTRGKDITKNDIKKWIKVCKLDKESKSRLFELSPGNYLGYAKENCREMISKIKKTAGKLYYLNNNG</sequence>
<evidence type="ECO:0008006" key="9">
    <source>
        <dbReference type="Google" id="ProtNLM"/>
    </source>
</evidence>
<organism evidence="7 8">
    <name type="scientific">Candidatus Woesebacteria bacterium RIFCSPHIGHO2_01_FULL_39_28</name>
    <dbReference type="NCBI Taxonomy" id="1802496"/>
    <lineage>
        <taxon>Bacteria</taxon>
        <taxon>Candidatus Woeseibacteriota</taxon>
    </lineage>
</organism>
<accession>A0A1F7YEP6</accession>
<dbReference type="Proteomes" id="UP000178851">
    <property type="component" value="Unassembled WGS sequence"/>
</dbReference>
<dbReference type="Pfam" id="PF08328">
    <property type="entry name" value="ASL_C"/>
    <property type="match status" value="1"/>
</dbReference>
<feature type="domain" description="Adenylosuccinate lyase PurB C-terminal" evidence="6">
    <location>
        <begin position="340"/>
        <end position="454"/>
    </location>
</feature>
<evidence type="ECO:0000259" key="6">
    <source>
        <dbReference type="Pfam" id="PF08328"/>
    </source>
</evidence>
<dbReference type="InterPro" id="IPR008948">
    <property type="entry name" value="L-Aspartase-like"/>
</dbReference>